<feature type="compositionally biased region" description="Basic and acidic residues" evidence="8">
    <location>
        <begin position="301"/>
        <end position="314"/>
    </location>
</feature>
<feature type="region of interest" description="Disordered" evidence="8">
    <location>
        <begin position="1004"/>
        <end position="1033"/>
    </location>
</feature>
<dbReference type="PANTHER" id="PTHR12558">
    <property type="entry name" value="CELL DIVISION CYCLE 16,23,27"/>
    <property type="match status" value="1"/>
</dbReference>
<feature type="region of interest" description="Disordered" evidence="8">
    <location>
        <begin position="289"/>
        <end position="393"/>
    </location>
</feature>
<keyword evidence="1" id="KW-0677">Repeat</keyword>
<feature type="compositionally biased region" description="Basic and acidic residues" evidence="8">
    <location>
        <begin position="430"/>
        <end position="445"/>
    </location>
</feature>
<dbReference type="InterPro" id="IPR038704">
    <property type="entry name" value="YEAST_sf"/>
</dbReference>
<sequence length="1088" mass="120240">MSPTTGIVASQLHQLIYYHLDNNMLDAANFLAGRLHALEPRNADSSHLLALTYLRLRRFKAAYDFSQKFGASGRHLGCAYTFAQACLELGRYTEGCAALEKAKGFWAGKMNWKKHSETSRRHVPDAPAVYTLMAKLWQGHGDLRKAADCYVEAHKANPFIWDAFEGLCRVGADLNLPNMFKAPVEVVGVSAGGVGVPEIYMDEVTSMPQPLASQPDFNQQILTPSADPFGAGRSVSAASQFVLPDPTGKIALLNGLRPHSSDWDTPTAKGGSGEDDVAMGGVGLEIEDTMNEPPAAPNRRFKADQPLDFLDKPRQPALRGHMHSSSEAVAEDTLRPGVGGHKRTISGQTSQASSAAASDPSAPPRRSNRLFGQGTTTKPTRSTADTVSSLAGKVDRTMRAAKSATGAKVRPASTVGRVVSGNRKIMPPDPADKEREKRTTSRATERSAPMALGVTAAAMQKPHAHPPPVPDAQVEQQAMAALLDNFRHLAVGSYATTRFDLPKAIQTFRSLPSAQRETPWVLAQLGKAYYEAADYRNAEDCFARMLKIQPTRIQDMEVYSTVLWHLKKESALAFLCHTLRDQDYHAPQTWCAVGNAFSLAREHDQAISAFKRATQLDDTFAYPWTLMGHEYIANEEFDAALTAFRRSVAVDRRCYGGWYGLGKSYERMGKLEEAERHYRIAATINPSNATLLVCIGVVLERLHNRKAALANYTKALEITPTSALARFKKARVLMHMRYFQDAMMDLEVLREQAPDEANVWFLLGKCHKGLGEKSEALRALTTALNLDPKVSETVQAGIRVFSNISKHSLTPHIHDIAHHSISHALNMPAQTSKRVRNTQLRRHFLIGNEAHVLPHPSYPSPAPDGHTKGWKVYVRPLPNGPDMTTWLKKVQFKLHHTYTDASRMIEAPGPFEVSETGYGEFGVEIRLYFAPESGEKAVYREHYLVLAPYGSAEQKARQKRENVVVAERLETIEFNEPTQEFFKAMTSEEQFDWLKSKKVGRGKGRKAEMVSESELEPTAQLPERPVEGSGAGNGLGAGGAWSRVYERQVLAQMGQSAASLEVALEQEKREMEARRRKMEELGLAIASK</sequence>
<dbReference type="Pfam" id="PF03366">
    <property type="entry name" value="YEATS"/>
    <property type="match status" value="1"/>
</dbReference>
<feature type="region of interest" description="Disordered" evidence="8">
    <location>
        <begin position="420"/>
        <end position="446"/>
    </location>
</feature>
<name>A0AAN6QWY6_9PEZI</name>
<dbReference type="InterPro" id="IPR011990">
    <property type="entry name" value="TPR-like_helical_dom_sf"/>
</dbReference>
<evidence type="ECO:0000313" key="11">
    <source>
        <dbReference type="Proteomes" id="UP001175353"/>
    </source>
</evidence>
<keyword evidence="7" id="KW-0175">Coiled coil</keyword>
<gene>
    <name evidence="10" type="primary">CDC27_1</name>
    <name evidence="10" type="ORF">LTR91_005574</name>
</gene>
<feature type="coiled-coil region" evidence="7">
    <location>
        <begin position="1050"/>
        <end position="1084"/>
    </location>
</feature>
<feature type="domain" description="YEATS" evidence="9">
    <location>
        <begin position="834"/>
        <end position="988"/>
    </location>
</feature>
<evidence type="ECO:0000259" key="9">
    <source>
        <dbReference type="PROSITE" id="PS51037"/>
    </source>
</evidence>
<keyword evidence="2 5" id="KW-0802">TPR repeat</keyword>
<dbReference type="PANTHER" id="PTHR12558:SF13">
    <property type="entry name" value="CELL DIVISION CYCLE PROTEIN 27 HOMOLOG"/>
    <property type="match status" value="1"/>
</dbReference>
<dbReference type="GO" id="GO:0007091">
    <property type="term" value="P:metaphase/anaphase transition of mitotic cell cycle"/>
    <property type="evidence" value="ECO:0007669"/>
    <property type="project" value="TreeGrafter"/>
</dbReference>
<dbReference type="SMART" id="SM00028">
    <property type="entry name" value="TPR"/>
    <property type="match status" value="7"/>
</dbReference>
<feature type="repeat" description="TPR" evidence="5">
    <location>
        <begin position="587"/>
        <end position="620"/>
    </location>
</feature>
<dbReference type="PROSITE" id="PS50005">
    <property type="entry name" value="TPR"/>
    <property type="match status" value="6"/>
</dbReference>
<feature type="repeat" description="TPR" evidence="5">
    <location>
        <begin position="689"/>
        <end position="722"/>
    </location>
</feature>
<dbReference type="InterPro" id="IPR055129">
    <property type="entry name" value="YEATS_dom"/>
</dbReference>
<evidence type="ECO:0000256" key="3">
    <source>
        <dbReference type="ARBA" id="ARBA00023242"/>
    </source>
</evidence>
<dbReference type="InterPro" id="IPR019734">
    <property type="entry name" value="TPR_rpt"/>
</dbReference>
<keyword evidence="11" id="KW-1185">Reference proteome</keyword>
<feature type="repeat" description="TPR" evidence="5">
    <location>
        <begin position="519"/>
        <end position="552"/>
    </location>
</feature>
<evidence type="ECO:0000256" key="4">
    <source>
        <dbReference type="ARBA" id="ARBA00038210"/>
    </source>
</evidence>
<dbReference type="GO" id="GO:0005737">
    <property type="term" value="C:cytoplasm"/>
    <property type="evidence" value="ECO:0007669"/>
    <property type="project" value="TreeGrafter"/>
</dbReference>
<evidence type="ECO:0000256" key="6">
    <source>
        <dbReference type="PROSITE-ProRule" id="PRU00376"/>
    </source>
</evidence>
<reference evidence="10" key="1">
    <citation type="submission" date="2023-06" db="EMBL/GenBank/DDBJ databases">
        <title>Black Yeasts Isolated from many extreme environments.</title>
        <authorList>
            <person name="Coleine C."/>
            <person name="Stajich J.E."/>
            <person name="Selbmann L."/>
        </authorList>
    </citation>
    <scope>NUCLEOTIDE SEQUENCE</scope>
    <source>
        <strain evidence="10">CCFEE 5200</strain>
    </source>
</reference>
<comment type="subcellular location">
    <subcellularLocation>
        <location evidence="6">Nucleus</location>
    </subcellularLocation>
</comment>
<dbReference type="Gene3D" id="2.60.40.1970">
    <property type="entry name" value="YEATS domain"/>
    <property type="match status" value="1"/>
</dbReference>
<dbReference type="PROSITE" id="PS51037">
    <property type="entry name" value="YEATS"/>
    <property type="match status" value="1"/>
</dbReference>
<feature type="region of interest" description="Disordered" evidence="8">
    <location>
        <begin position="256"/>
        <end position="275"/>
    </location>
</feature>
<dbReference type="InterPro" id="IPR013105">
    <property type="entry name" value="TPR_2"/>
</dbReference>
<dbReference type="SUPFAM" id="SSF48452">
    <property type="entry name" value="TPR-like"/>
    <property type="match status" value="2"/>
</dbReference>
<evidence type="ECO:0000256" key="1">
    <source>
        <dbReference type="ARBA" id="ARBA00022737"/>
    </source>
</evidence>
<keyword evidence="3 6" id="KW-0539">Nucleus</keyword>
<feature type="repeat" description="TPR" evidence="5">
    <location>
        <begin position="757"/>
        <end position="790"/>
    </location>
</feature>
<dbReference type="Pfam" id="PF07719">
    <property type="entry name" value="TPR_2"/>
    <property type="match status" value="1"/>
</dbReference>
<evidence type="ECO:0000256" key="7">
    <source>
        <dbReference type="SAM" id="Coils"/>
    </source>
</evidence>
<dbReference type="SUPFAM" id="SSF81901">
    <property type="entry name" value="HCP-like"/>
    <property type="match status" value="1"/>
</dbReference>
<dbReference type="Proteomes" id="UP001175353">
    <property type="component" value="Unassembled WGS sequence"/>
</dbReference>
<feature type="compositionally biased region" description="Polar residues" evidence="8">
    <location>
        <begin position="373"/>
        <end position="389"/>
    </location>
</feature>
<evidence type="ECO:0000256" key="5">
    <source>
        <dbReference type="PROSITE-ProRule" id="PRU00339"/>
    </source>
</evidence>
<dbReference type="Pfam" id="PF12895">
    <property type="entry name" value="ANAPC3"/>
    <property type="match status" value="1"/>
</dbReference>
<evidence type="ECO:0000256" key="2">
    <source>
        <dbReference type="ARBA" id="ARBA00022803"/>
    </source>
</evidence>
<dbReference type="Gene3D" id="1.25.40.10">
    <property type="entry name" value="Tetratricopeptide repeat domain"/>
    <property type="match status" value="4"/>
</dbReference>
<evidence type="ECO:0000256" key="8">
    <source>
        <dbReference type="SAM" id="MobiDB-lite"/>
    </source>
</evidence>
<dbReference type="GO" id="GO:0016567">
    <property type="term" value="P:protein ubiquitination"/>
    <property type="evidence" value="ECO:0007669"/>
    <property type="project" value="TreeGrafter"/>
</dbReference>
<comment type="similarity">
    <text evidence="4">Belongs to the APC3/CDC27 family.</text>
</comment>
<accession>A0AAN6QWY6</accession>
<comment type="caution">
    <text evidence="10">The sequence shown here is derived from an EMBL/GenBank/DDBJ whole genome shotgun (WGS) entry which is preliminary data.</text>
</comment>
<organism evidence="10 11">
    <name type="scientific">Friedmanniomyces endolithicus</name>
    <dbReference type="NCBI Taxonomy" id="329885"/>
    <lineage>
        <taxon>Eukaryota</taxon>
        <taxon>Fungi</taxon>
        <taxon>Dikarya</taxon>
        <taxon>Ascomycota</taxon>
        <taxon>Pezizomycotina</taxon>
        <taxon>Dothideomycetes</taxon>
        <taxon>Dothideomycetidae</taxon>
        <taxon>Mycosphaerellales</taxon>
        <taxon>Teratosphaeriaceae</taxon>
        <taxon>Friedmanniomyces</taxon>
    </lineage>
</organism>
<dbReference type="GO" id="GO:0031145">
    <property type="term" value="P:anaphase-promoting complex-dependent catabolic process"/>
    <property type="evidence" value="ECO:0007669"/>
    <property type="project" value="TreeGrafter"/>
</dbReference>
<dbReference type="EMBL" id="JAUJLE010000035">
    <property type="protein sequence ID" value="KAK1001003.1"/>
    <property type="molecule type" value="Genomic_DNA"/>
</dbReference>
<protein>
    <submittedName>
        <fullName evidence="10">Anaphase-promoting complex subunit cdc27</fullName>
    </submittedName>
</protein>
<dbReference type="AlphaFoldDB" id="A0AAN6QWY6"/>
<dbReference type="GO" id="GO:0051301">
    <property type="term" value="P:cell division"/>
    <property type="evidence" value="ECO:0007669"/>
    <property type="project" value="TreeGrafter"/>
</dbReference>
<proteinExistence type="inferred from homology"/>
<feature type="repeat" description="TPR" evidence="5">
    <location>
        <begin position="621"/>
        <end position="654"/>
    </location>
</feature>
<dbReference type="Pfam" id="PF13432">
    <property type="entry name" value="TPR_16"/>
    <property type="match status" value="1"/>
</dbReference>
<feature type="repeat" description="TPR" evidence="5">
    <location>
        <begin position="655"/>
        <end position="688"/>
    </location>
</feature>
<evidence type="ECO:0000313" key="10">
    <source>
        <dbReference type="EMBL" id="KAK1001003.1"/>
    </source>
</evidence>
<dbReference type="GO" id="GO:0005680">
    <property type="term" value="C:anaphase-promoting complex"/>
    <property type="evidence" value="ECO:0007669"/>
    <property type="project" value="UniProtKB-ARBA"/>
</dbReference>